<sequence>MTVKAGLLAAVRGFTVAVLSMAVSLAHYILVTVSIALIPIGIGVLTTPVLMQSARAQLNMRRRISDEWFGVEVAVPYRKEPRFQGGVIGQAQRCQWMLRDPATWRDLLWMFIDPSVGFTLGILPLALIGEGVYGFVLAAGVWKPVYDAGGGEWYGFIHVTSQTSAFMAAGLGIVFLATGLRFGPAITRGQALVARALLGPNHERELELRVERLTETRSDALDTSAAELRRIERDLHDGAQARLVAMGMSLGAVERLMERDPERAKLLLAQARESSAMALHELRDLVRGIHPPVLAERGLGDAVRALALRIPIRTEVTVELSGRADAPVEAAAYFAVSETLANAAKHSGAEQIWIDIRHEGGMLRIAVVDDGQGGADLERGTGLRGVERRLGTFDGVLALSSPPGGPTMVTMELPCVLSSPKTSSS</sequence>
<evidence type="ECO:0000256" key="8">
    <source>
        <dbReference type="ARBA" id="ARBA00023012"/>
    </source>
</evidence>
<evidence type="ECO:0000256" key="4">
    <source>
        <dbReference type="ARBA" id="ARBA00022679"/>
    </source>
</evidence>
<evidence type="ECO:0000256" key="9">
    <source>
        <dbReference type="SAM" id="Phobius"/>
    </source>
</evidence>
<comment type="caution">
    <text evidence="13">The sequence shown here is derived from an EMBL/GenBank/DDBJ whole genome shotgun (WGS) entry which is preliminary data.</text>
</comment>
<dbReference type="Pfam" id="PF02518">
    <property type="entry name" value="HATPase_c"/>
    <property type="match status" value="1"/>
</dbReference>
<evidence type="ECO:0000259" key="12">
    <source>
        <dbReference type="Pfam" id="PF13796"/>
    </source>
</evidence>
<feature type="domain" description="Histidine kinase/HSP90-like ATPase" evidence="10">
    <location>
        <begin position="332"/>
        <end position="414"/>
    </location>
</feature>
<evidence type="ECO:0000256" key="6">
    <source>
        <dbReference type="ARBA" id="ARBA00022777"/>
    </source>
</evidence>
<dbReference type="EMBL" id="BMMS01000009">
    <property type="protein sequence ID" value="GGO87089.1"/>
    <property type="molecule type" value="Genomic_DNA"/>
</dbReference>
<keyword evidence="3" id="KW-0597">Phosphoprotein</keyword>
<dbReference type="RefSeq" id="WP_189131656.1">
    <property type="nucleotide sequence ID" value="NZ_BMMS01000009.1"/>
</dbReference>
<organism evidence="13 14">
    <name type="scientific">Wenjunlia tyrosinilytica</name>
    <dbReference type="NCBI Taxonomy" id="1544741"/>
    <lineage>
        <taxon>Bacteria</taxon>
        <taxon>Bacillati</taxon>
        <taxon>Actinomycetota</taxon>
        <taxon>Actinomycetes</taxon>
        <taxon>Kitasatosporales</taxon>
        <taxon>Streptomycetaceae</taxon>
        <taxon>Wenjunlia</taxon>
    </lineage>
</organism>
<protein>
    <recommendedName>
        <fullName evidence="2">histidine kinase</fullName>
        <ecNumber evidence="2">2.7.13.3</ecNumber>
    </recommendedName>
</protein>
<feature type="transmembrane region" description="Helical" evidence="9">
    <location>
        <begin position="153"/>
        <end position="178"/>
    </location>
</feature>
<keyword evidence="4" id="KW-0808">Transferase</keyword>
<evidence type="ECO:0000256" key="1">
    <source>
        <dbReference type="ARBA" id="ARBA00000085"/>
    </source>
</evidence>
<dbReference type="Proteomes" id="UP000641932">
    <property type="component" value="Unassembled WGS sequence"/>
</dbReference>
<dbReference type="SUPFAM" id="SSF55874">
    <property type="entry name" value="ATPase domain of HSP90 chaperone/DNA topoisomerase II/histidine kinase"/>
    <property type="match status" value="1"/>
</dbReference>
<dbReference type="Pfam" id="PF13796">
    <property type="entry name" value="Sensor"/>
    <property type="match status" value="1"/>
</dbReference>
<evidence type="ECO:0000259" key="10">
    <source>
        <dbReference type="Pfam" id="PF02518"/>
    </source>
</evidence>
<feature type="transmembrane region" description="Helical" evidence="9">
    <location>
        <begin position="7"/>
        <end position="29"/>
    </location>
</feature>
<evidence type="ECO:0000256" key="2">
    <source>
        <dbReference type="ARBA" id="ARBA00012438"/>
    </source>
</evidence>
<keyword evidence="14" id="KW-1185">Reference proteome</keyword>
<name>A0A917ZNI6_9ACTN</name>
<accession>A0A917ZNI6</accession>
<keyword evidence="6 13" id="KW-0418">Kinase</keyword>
<feature type="transmembrane region" description="Helical" evidence="9">
    <location>
        <begin position="35"/>
        <end position="54"/>
    </location>
</feature>
<dbReference type="EC" id="2.7.13.3" evidence="2"/>
<dbReference type="PANTHER" id="PTHR24421">
    <property type="entry name" value="NITRATE/NITRITE SENSOR PROTEIN NARX-RELATED"/>
    <property type="match status" value="1"/>
</dbReference>
<dbReference type="GO" id="GO:0000155">
    <property type="term" value="F:phosphorelay sensor kinase activity"/>
    <property type="evidence" value="ECO:0007669"/>
    <property type="project" value="InterPro"/>
</dbReference>
<dbReference type="InterPro" id="IPR050482">
    <property type="entry name" value="Sensor_HK_TwoCompSys"/>
</dbReference>
<keyword evidence="9" id="KW-1133">Transmembrane helix</keyword>
<reference evidence="13" key="2">
    <citation type="submission" date="2020-09" db="EMBL/GenBank/DDBJ databases">
        <authorList>
            <person name="Sun Q."/>
            <person name="Zhou Y."/>
        </authorList>
    </citation>
    <scope>NUCLEOTIDE SEQUENCE</scope>
    <source>
        <strain evidence="13">CGMCC 4.7201</strain>
    </source>
</reference>
<evidence type="ECO:0000256" key="5">
    <source>
        <dbReference type="ARBA" id="ARBA00022741"/>
    </source>
</evidence>
<evidence type="ECO:0000313" key="13">
    <source>
        <dbReference type="EMBL" id="GGO87089.1"/>
    </source>
</evidence>
<dbReference type="Gene3D" id="3.30.565.10">
    <property type="entry name" value="Histidine kinase-like ATPase, C-terminal domain"/>
    <property type="match status" value="1"/>
</dbReference>
<dbReference type="Pfam" id="PF07730">
    <property type="entry name" value="HisKA_3"/>
    <property type="match status" value="1"/>
</dbReference>
<dbReference type="InterPro" id="IPR003594">
    <property type="entry name" value="HATPase_dom"/>
</dbReference>
<evidence type="ECO:0000259" key="11">
    <source>
        <dbReference type="Pfam" id="PF07730"/>
    </source>
</evidence>
<feature type="domain" description="Putative sensor" evidence="12">
    <location>
        <begin position="17"/>
        <end position="198"/>
    </location>
</feature>
<dbReference type="InterPro" id="IPR025828">
    <property type="entry name" value="Put_sensor_dom"/>
</dbReference>
<dbReference type="CDD" id="cd16917">
    <property type="entry name" value="HATPase_UhpB-NarQ-NarX-like"/>
    <property type="match status" value="1"/>
</dbReference>
<dbReference type="AlphaFoldDB" id="A0A917ZNI6"/>
<dbReference type="GO" id="GO:0046983">
    <property type="term" value="F:protein dimerization activity"/>
    <property type="evidence" value="ECO:0007669"/>
    <property type="project" value="InterPro"/>
</dbReference>
<dbReference type="GO" id="GO:0016020">
    <property type="term" value="C:membrane"/>
    <property type="evidence" value="ECO:0007669"/>
    <property type="project" value="InterPro"/>
</dbReference>
<feature type="domain" description="Signal transduction histidine kinase subgroup 3 dimerisation and phosphoacceptor" evidence="11">
    <location>
        <begin position="227"/>
        <end position="294"/>
    </location>
</feature>
<comment type="catalytic activity">
    <reaction evidence="1">
        <text>ATP + protein L-histidine = ADP + protein N-phospho-L-histidine.</text>
        <dbReference type="EC" id="2.7.13.3"/>
    </reaction>
</comment>
<keyword evidence="9" id="KW-0472">Membrane</keyword>
<keyword evidence="7" id="KW-0067">ATP-binding</keyword>
<keyword evidence="5" id="KW-0547">Nucleotide-binding</keyword>
<dbReference type="InterPro" id="IPR011712">
    <property type="entry name" value="Sig_transdc_His_kin_sub3_dim/P"/>
</dbReference>
<proteinExistence type="predicted"/>
<evidence type="ECO:0000256" key="3">
    <source>
        <dbReference type="ARBA" id="ARBA00022553"/>
    </source>
</evidence>
<feature type="transmembrane region" description="Helical" evidence="9">
    <location>
        <begin position="107"/>
        <end position="133"/>
    </location>
</feature>
<dbReference type="Gene3D" id="1.20.5.1930">
    <property type="match status" value="1"/>
</dbReference>
<evidence type="ECO:0000256" key="7">
    <source>
        <dbReference type="ARBA" id="ARBA00022840"/>
    </source>
</evidence>
<dbReference type="PANTHER" id="PTHR24421:SF10">
    <property type="entry name" value="NITRATE_NITRITE SENSOR PROTEIN NARQ"/>
    <property type="match status" value="1"/>
</dbReference>
<dbReference type="InterPro" id="IPR036890">
    <property type="entry name" value="HATPase_C_sf"/>
</dbReference>
<keyword evidence="8" id="KW-0902">Two-component regulatory system</keyword>
<reference evidence="13" key="1">
    <citation type="journal article" date="2014" name="Int. J. Syst. Evol. Microbiol.">
        <title>Complete genome sequence of Corynebacterium casei LMG S-19264T (=DSM 44701T), isolated from a smear-ripened cheese.</title>
        <authorList>
            <consortium name="US DOE Joint Genome Institute (JGI-PGF)"/>
            <person name="Walter F."/>
            <person name="Albersmeier A."/>
            <person name="Kalinowski J."/>
            <person name="Ruckert C."/>
        </authorList>
    </citation>
    <scope>NUCLEOTIDE SEQUENCE</scope>
    <source>
        <strain evidence="13">CGMCC 4.7201</strain>
    </source>
</reference>
<keyword evidence="9" id="KW-0812">Transmembrane</keyword>
<dbReference type="GO" id="GO:0005524">
    <property type="term" value="F:ATP binding"/>
    <property type="evidence" value="ECO:0007669"/>
    <property type="project" value="UniProtKB-KW"/>
</dbReference>
<evidence type="ECO:0000313" key="14">
    <source>
        <dbReference type="Proteomes" id="UP000641932"/>
    </source>
</evidence>
<gene>
    <name evidence="13" type="ORF">GCM10012280_24770</name>
</gene>